<reference evidence="7 8" key="1">
    <citation type="submission" date="2016-06" db="EMBL/GenBank/DDBJ databases">
        <authorList>
            <consortium name="Pathogen Informatics"/>
        </authorList>
    </citation>
    <scope>NUCLEOTIDE SEQUENCE [LARGE SCALE GENOMIC DNA]</scope>
    <source>
        <strain evidence="7">PocGH01</strain>
    </source>
</reference>
<feature type="compositionally biased region" description="Basic and acidic residues" evidence="5">
    <location>
        <begin position="2830"/>
        <end position="2864"/>
    </location>
</feature>
<evidence type="ECO:0000256" key="3">
    <source>
        <dbReference type="ARBA" id="ARBA00022833"/>
    </source>
</evidence>
<feature type="region of interest" description="Disordered" evidence="5">
    <location>
        <begin position="901"/>
        <end position="923"/>
    </location>
</feature>
<feature type="compositionally biased region" description="Acidic residues" evidence="5">
    <location>
        <begin position="1596"/>
        <end position="1611"/>
    </location>
</feature>
<feature type="compositionally biased region" description="Polar residues" evidence="5">
    <location>
        <begin position="648"/>
        <end position="657"/>
    </location>
</feature>
<evidence type="ECO:0000259" key="6">
    <source>
        <dbReference type="PROSITE" id="PS50016"/>
    </source>
</evidence>
<evidence type="ECO:0000256" key="1">
    <source>
        <dbReference type="ARBA" id="ARBA00022723"/>
    </source>
</evidence>
<dbReference type="InterPro" id="IPR019787">
    <property type="entry name" value="Znf_PHD-finger"/>
</dbReference>
<dbReference type="PROSITE" id="PS01359">
    <property type="entry name" value="ZF_PHD_1"/>
    <property type="match status" value="1"/>
</dbReference>
<feature type="region of interest" description="Disordered" evidence="5">
    <location>
        <begin position="1"/>
        <end position="32"/>
    </location>
</feature>
<feature type="compositionally biased region" description="Basic residues" evidence="5">
    <location>
        <begin position="3487"/>
        <end position="3496"/>
    </location>
</feature>
<keyword evidence="1" id="KW-0479">Metal-binding</keyword>
<name>A0A1D3TGI4_PLAOA</name>
<evidence type="ECO:0000256" key="5">
    <source>
        <dbReference type="SAM" id="MobiDB-lite"/>
    </source>
</evidence>
<evidence type="ECO:0000256" key="2">
    <source>
        <dbReference type="ARBA" id="ARBA00022771"/>
    </source>
</evidence>
<feature type="compositionally biased region" description="Low complexity" evidence="5">
    <location>
        <begin position="2487"/>
        <end position="2512"/>
    </location>
</feature>
<dbReference type="GO" id="GO:0008270">
    <property type="term" value="F:zinc ion binding"/>
    <property type="evidence" value="ECO:0007669"/>
    <property type="project" value="UniProtKB-KW"/>
</dbReference>
<feature type="compositionally biased region" description="Basic and acidic residues" evidence="5">
    <location>
        <begin position="2027"/>
        <end position="2041"/>
    </location>
</feature>
<feature type="region of interest" description="Disordered" evidence="5">
    <location>
        <begin position="2172"/>
        <end position="2193"/>
    </location>
</feature>
<organism evidence="7 8">
    <name type="scientific">Plasmodium ovale</name>
    <name type="common">malaria parasite P. ovale</name>
    <dbReference type="NCBI Taxonomy" id="36330"/>
    <lineage>
        <taxon>Eukaryota</taxon>
        <taxon>Sar</taxon>
        <taxon>Alveolata</taxon>
        <taxon>Apicomplexa</taxon>
        <taxon>Aconoidasida</taxon>
        <taxon>Haemosporida</taxon>
        <taxon>Plasmodiidae</taxon>
        <taxon>Plasmodium</taxon>
        <taxon>Plasmodium (Plasmodium)</taxon>
    </lineage>
</organism>
<dbReference type="SMART" id="SM00249">
    <property type="entry name" value="PHD"/>
    <property type="match status" value="4"/>
</dbReference>
<sequence>MFIMDRGRSNGRRNNDSMNARRDGNVKNENTDDNQFWSNIDNQYFSNYDKRIISAFEDHIKCTDYICKKIKNKKINKKLFKNVNCYTSSVKIKINKNEENDENEENEENGKSEKYGKNEKNEKYGKNNISQITNYLLQNNNSPFGNIKNVEQENVGGYLRGNGNYLYNGVKNKIKGEEKIDHLSNTNEINKGIHNNHEPVVTFDDRKSIIEFMPLAKNELLLNTLHHIHLRNDHPGYPYQTNIVMNNIFPINTKEENFFMRNNYMHNPVRGIVDRGSNHPATSIQYEDYVINQGNFNNTSNYPRMGSNINNFGRIGGNSPFMSLYNNSNNPNGGNNLRYSNFYGENAINGNRNSHLSYDNMMHKLSQRSNQNENIYLSSEYKNVTMNASNIGVPPTMNCTIKDILPTGIDNKMESLKNGKESTSPNGEASTSGIPHDDYTIGKNKLINEEKNNIEDCRKEEETIGNRKQNGVNNPNIPVINHATVDSHNRESNNGMGEYFKNESIRNFNNRDDFLLGRGRNIDSGSNYEHMDRIANIRPFDTHGNGYSPVNGLSNCSPHNKISQTGSNNFPYVSSTFDGKVSANMMNVYQSTMNNSNRSMFYASGRVANGCIDSISNGNGRDIVKSPMVRSSPSRSAISRSAVIQSSTNPSGSSSKMNDGDFLKTFNPYCNKGFSNLDIFSINNFPYGNENYSPMFLNKYMHNSKYPDPEQNHPIHTLPNMNGNMANCKNYSPYSKHFIIPTPNIYGKGFYNCNDMSNYGNVIQHQNENSDNNSHHLNISTQKPVSKKRNDTRVKKFEDSYDNITHHIEKINTRTSRNIKQDNNFFNPFLNKKYDGIGKLPYIQNNPIPNGLHLAIYIPKNYDINSKEILSNSTGGATGDNADDYASGDVDDLPTYVVEEVSSDDAQEEEESTKGEVHHGDDVELCEEEELREKKTLARLLSEITFGGRKNILNPQMTTEDREKFYKSILNELKSYSSLPIILGNILPYWEKQENNHLLYKIKNLKMGNSKSRYVSICRVNKKLACRRTMRRRKRLFMNNEPKGKKKKKKKKKLSANGDAKCVKEVVIASEDGRATRHADVGIHASPEEQNDPNEESTICRVEQSKESTGMDAMHKQNCGYTNIVNSSEVTDAESKKINSENKEGGSWKHAQTSGEISTEMKEQFQKEGSVAKKLSSTWDDVPNNGSNGSNGSSGSGSGSGSGGVANADIAENAGVALIREVNVGEVIRGDTEENTAQSVYTENQKKYVCRRKRLFFGKNKELYKFAYMKNYNFGISNNTTIPFNSSIFSLQKNQYMSNVYFEFVLTNINLDKYRRNILNVNYNNSNSVTRKTNIYCINFNKCRNYKRRNGKNNTRLLREEKNYIVSSKEDDKKNCKSYKNVDIDMRNTTEKDINEITVTIGKNHHDDLTFEEKLNVSKTERINKKRMKNEKLGQKKKGGRNVKYLRGIDKEVYVLFSRYMHNIKEQKKVLVKLLENIKNEKKKPYEYWYSIEDKMINFYINEYLKNKLNTKHTYTLSKQIVDLLMLRITVSNSSQLPNSWTEKALCNICSLGEDWEDNPIVFCDCCYTPMHSFCTGSRNIKNYNLIKRNSKKTEEQEEGEGELDKEEESERGESLKGESQEEGSEREEFVKDELETMGNKSKRNHHVNKRMSKKNGSKKININIINSLMADNYIGVNSPKSIFNVIIKSQTSRNGAIIKTEAGAEAGDETRAEAGDEARAEVGDEARAETNQPNVMNTSQWNCQNDVSNCTQVDYATHYTLAGDGHHATSSSERAGKMDLKQNSLQRDDTMDSGKSGTNAKMEETSCHAHGNNEAVLADDSAFGREPFCKKARDNEITPPENPTTDEEQWICPLCSYLRNQILFVDDSTAFHIIRQLSGPRKKKDIDFLVKSCSEMNNNVINDIKKELKSYTPPEEIYFSNNLTKSSYKYKTILLLFDVSDEINYYKLTYNIEIYDCHDFFEKIVLKNVNKYKYKTFLNSIVVSKNDEKNNHVIFLKKNLRLFRQEPFFINENMEEDSDIDNMNDGNREREKEIERDSKGDRRRRDRKNCHGRIAKRDRRRNKLRSKRGNRSSKSSNNVKDANGNIIVVRKRGRPLGSTKLSKLKLLSSMNKGSNKYESTVVGGNMSSIVGTRQLGEISTNISNGNVKSERGIVTCLKSEEEDVEWELKKRGGGNNWRRESNTNKGRENDNVSNYVSSNLQLRDNEQMEENNLLLKYNYNQNFTFVFKIPTCCICLFGRRTNKENKKKNQWCHIRCALISNCIIEDKIEINNKDKTRYKCSLCLRTNNTGIIKCNITDCYKYYHISCATSSNKYLIELNESNKLILFCSNHSQKKAPTEILRKYQILRQKEFNKNKLDDKINITKMFDSYILQSYLNINDLKLFNLLSLSSQSIFKKFIYFNYNKFSKNINNKFIINNELNHNNNFNPFDYLLGNHRTCHLNSFPLQVGSHKPCNEYQSNMDDGSEDGVEVDELQRDVNVEDVPVGEAATGEATTGEAITGEAATGEATTGDTLRTEEDGKKLFLELEEKNKRKSTSVDIFDIDKINRISRARCNNIISISSFKNIYNENLLDEDSLLKLLTYDFLSVQKDIQEFNSNILSDKYKRLKNFENILLLYPHFNDFQLRKLSELILEKYHSSILNIQGDDCFFSFFNKFLSLLNNKNLMLCSVCLSKATYADKGREEKRLSSRGISVPLENTFAGNGTGLGSSGSGQNMTSSMCTKLRGLPQSANFREKLENKKERRLGSLSVLKKCSVCNVFICYFCCHRMNIDIVKNYLNDEVKLKATSNVHMKKNERVRSSALRTNRVGRPSKNKQKSQTKCTAQDSSPLKERIATNVDDSHEQYAEGSRHGKGEMVNRRNSMDKVNPVSGEIEKKGEKNSPLVESSRGKGSMHTSSGNKEYGENDEQGDTKEEAEKRNAKDGTNANMPDSIELGTRTRTPRLSEKDDDPNSDIEHAERMGVNRKDIDVRNILSDHMNKHDNENDFVCPRCAYFKVKKKIGFCSYCPRLDGFLNCFEDKVKKELSFVHPKCLEYVNTAYSKKNNMNESKTGFFKKICSYCRIKHGIVITCSNTDCDISFHISCGILLGCKMDNFFGRVDIYNPKKAYCFKHTFQHCKKNSLLNFINTNKLFFFENFLYFPFNHLYNFLLGTYIFNYLNRKCTNHLMKPIRIEDYPSLSAIFEKTQMNITKRNPNMPSNDFRRSHKKKTGANETEDGNSYVDNNAYMNDTTTSKDIKFLNEENVRTPSNTLSNVQDDVKNEFSISSFSNKVNENISLPDKKNNPINQESELYKSSLAASPNSRCKSDVVFVDDNVTESAVSVLSENETEELRSFQNVSFFNSRSYAHINNIVNNSFMQYMRKTPYPPNAPPFYIQPNGVSANVNINGVNISSVGGDNNSVMKTNNTFNFVNGKFEDMKDKTNALSRNDKYSQLEKKRKKYILQANANNDGNSDIGNGSFKKNDVRDVAEQTKGLGHGNVVDVNGDGKKRRKCRKNKGSSSNYNMGNAADNSDIHMNIFTSPSEHNVQPLHNNIKGSNQAHFDIMNFKNMNTFNELGKRDINHMNKSGNYKKENMKLSENVTKEEKSNVKNDEQEQSKEEQIYCPVCKCFYEELSDGSPADGLNWIGCDKCERWYHWICCKYSIDNPPDMENDWYCSSCLNSK</sequence>
<feature type="compositionally biased region" description="Low complexity" evidence="5">
    <location>
        <begin position="629"/>
        <end position="647"/>
    </location>
</feature>
<dbReference type="InterPro" id="IPR013083">
    <property type="entry name" value="Znf_RING/FYVE/PHD"/>
</dbReference>
<feature type="region of interest" description="Disordered" evidence="5">
    <location>
        <begin position="1591"/>
        <end position="1655"/>
    </location>
</feature>
<feature type="compositionally biased region" description="Polar residues" evidence="5">
    <location>
        <begin position="421"/>
        <end position="433"/>
    </location>
</feature>
<feature type="compositionally biased region" description="Basic and acidic residues" evidence="5">
    <location>
        <begin position="1133"/>
        <end position="1147"/>
    </location>
</feature>
<feature type="compositionally biased region" description="Basic and acidic residues" evidence="5">
    <location>
        <begin position="1"/>
        <end position="30"/>
    </location>
</feature>
<feature type="region of interest" description="Disordered" evidence="5">
    <location>
        <begin position="2800"/>
        <end position="2955"/>
    </location>
</feature>
<dbReference type="Pfam" id="PF13832">
    <property type="entry name" value="zf-HC5HC2H_2"/>
    <property type="match status" value="1"/>
</dbReference>
<protein>
    <recommendedName>
        <fullName evidence="6">PHD-type domain-containing protein</fullName>
    </recommendedName>
</protein>
<feature type="domain" description="PHD-type" evidence="6">
    <location>
        <begin position="3600"/>
        <end position="3661"/>
    </location>
</feature>
<feature type="region of interest" description="Disordered" evidence="5">
    <location>
        <begin position="1132"/>
        <end position="1204"/>
    </location>
</feature>
<feature type="region of interest" description="Disordered" evidence="5">
    <location>
        <begin position="3192"/>
        <end position="3226"/>
    </location>
</feature>
<dbReference type="Gene3D" id="3.30.40.10">
    <property type="entry name" value="Zinc/RING finger domain, C3HC4 (zinc finger)"/>
    <property type="match status" value="4"/>
</dbReference>
<keyword evidence="2 4" id="KW-0863">Zinc-finger</keyword>
<dbReference type="CDD" id="cd15522">
    <property type="entry name" value="PHD_TAF3"/>
    <property type="match status" value="1"/>
</dbReference>
<dbReference type="PROSITE" id="PS50016">
    <property type="entry name" value="ZF_PHD_2"/>
    <property type="match status" value="1"/>
</dbReference>
<feature type="region of interest" description="Disordered" evidence="5">
    <location>
        <begin position="415"/>
        <end position="440"/>
    </location>
</feature>
<feature type="region of interest" description="Disordered" evidence="5">
    <location>
        <begin position="3475"/>
        <end position="3507"/>
    </location>
</feature>
<feature type="compositionally biased region" description="Basic residues" evidence="5">
    <location>
        <begin position="2042"/>
        <end position="2072"/>
    </location>
</feature>
<feature type="region of interest" description="Disordered" evidence="5">
    <location>
        <begin position="2018"/>
        <end position="2086"/>
    </location>
</feature>
<dbReference type="InterPro" id="IPR001965">
    <property type="entry name" value="Znf_PHD"/>
</dbReference>
<dbReference type="Pfam" id="PF13771">
    <property type="entry name" value="zf-HC5HC2H"/>
    <property type="match status" value="1"/>
</dbReference>
<feature type="compositionally biased region" description="Basic residues" evidence="5">
    <location>
        <begin position="1641"/>
        <end position="1655"/>
    </location>
</feature>
<dbReference type="OrthoDB" id="20839at2759"/>
<proteinExistence type="predicted"/>
<feature type="compositionally biased region" description="Acidic residues" evidence="5">
    <location>
        <begin position="901"/>
        <end position="911"/>
    </location>
</feature>
<dbReference type="Pfam" id="PF00628">
    <property type="entry name" value="PHD"/>
    <property type="match status" value="1"/>
</dbReference>
<feature type="compositionally biased region" description="Gly residues" evidence="5">
    <location>
        <begin position="1192"/>
        <end position="1204"/>
    </location>
</feature>
<keyword evidence="8" id="KW-1185">Reference proteome</keyword>
<dbReference type="Proteomes" id="UP000242942">
    <property type="component" value="Chromosome 8"/>
</dbReference>
<evidence type="ECO:0000313" key="8">
    <source>
        <dbReference type="Proteomes" id="UP000242942"/>
    </source>
</evidence>
<feature type="region of interest" description="Disordered" evidence="5">
    <location>
        <begin position="97"/>
        <end position="124"/>
    </location>
</feature>
<feature type="region of interest" description="Disordered" evidence="5">
    <location>
        <begin position="1036"/>
        <end position="1058"/>
    </location>
</feature>
<feature type="compositionally biased region" description="Basic residues" evidence="5">
    <location>
        <begin position="1044"/>
        <end position="1054"/>
    </location>
</feature>
<feature type="region of interest" description="Disordered" evidence="5">
    <location>
        <begin position="766"/>
        <end position="790"/>
    </location>
</feature>
<feature type="region of interest" description="Disordered" evidence="5">
    <location>
        <begin position="2485"/>
        <end position="2514"/>
    </location>
</feature>
<gene>
    <name evidence="7" type="primary">PocGH01_08016000</name>
    <name evidence="7" type="ORF">POCGH01_08016000</name>
</gene>
<evidence type="ECO:0000256" key="4">
    <source>
        <dbReference type="PROSITE-ProRule" id="PRU00146"/>
    </source>
</evidence>
<dbReference type="CDD" id="cd15571">
    <property type="entry name" value="ePHD"/>
    <property type="match status" value="2"/>
</dbReference>
<dbReference type="InterPro" id="IPR011011">
    <property type="entry name" value="Znf_FYVE_PHD"/>
</dbReference>
<feature type="compositionally biased region" description="Basic and acidic residues" evidence="5">
    <location>
        <begin position="2178"/>
        <end position="2191"/>
    </location>
</feature>
<dbReference type="EMBL" id="LT594589">
    <property type="protein sequence ID" value="SCP04065.1"/>
    <property type="molecule type" value="Genomic_DNA"/>
</dbReference>
<dbReference type="VEuPathDB" id="PlasmoDB:PocGH01_08016000"/>
<accession>A0A1D3TGI4</accession>
<feature type="compositionally biased region" description="Basic and acidic residues" evidence="5">
    <location>
        <begin position="108"/>
        <end position="124"/>
    </location>
</feature>
<feature type="compositionally biased region" description="Basic and acidic residues" evidence="5">
    <location>
        <begin position="2910"/>
        <end position="2922"/>
    </location>
</feature>
<dbReference type="InterPro" id="IPR019786">
    <property type="entry name" value="Zinc_finger_PHD-type_CS"/>
</dbReference>
<keyword evidence="3" id="KW-0862">Zinc</keyword>
<feature type="compositionally biased region" description="Basic and acidic residues" evidence="5">
    <location>
        <begin position="912"/>
        <end position="922"/>
    </location>
</feature>
<dbReference type="SUPFAM" id="SSF57903">
    <property type="entry name" value="FYVE/PHD zinc finger"/>
    <property type="match status" value="2"/>
</dbReference>
<evidence type="ECO:0000313" key="7">
    <source>
        <dbReference type="EMBL" id="SCP04065.1"/>
    </source>
</evidence>
<feature type="compositionally biased region" description="Polar residues" evidence="5">
    <location>
        <begin position="766"/>
        <end position="784"/>
    </location>
</feature>
<feature type="compositionally biased region" description="Polar residues" evidence="5">
    <location>
        <begin position="2820"/>
        <end position="2829"/>
    </location>
</feature>
<feature type="region of interest" description="Disordered" evidence="5">
    <location>
        <begin position="627"/>
        <end position="657"/>
    </location>
</feature>